<evidence type="ECO:0000256" key="2">
    <source>
        <dbReference type="ARBA" id="ARBA00022679"/>
    </source>
</evidence>
<evidence type="ECO:0000313" key="5">
    <source>
        <dbReference type="Proteomes" id="UP000284842"/>
    </source>
</evidence>
<dbReference type="AlphaFoldDB" id="A0A409WRL9"/>
<dbReference type="InterPro" id="IPR050600">
    <property type="entry name" value="SETD3_SETD6_MTase"/>
</dbReference>
<dbReference type="Proteomes" id="UP000284842">
    <property type="component" value="Unassembled WGS sequence"/>
</dbReference>
<dbReference type="InterPro" id="IPR046341">
    <property type="entry name" value="SET_dom_sf"/>
</dbReference>
<dbReference type="OrthoDB" id="341421at2759"/>
<dbReference type="FunCoup" id="A0A409WRL9">
    <property type="interactions" value="112"/>
</dbReference>
<protein>
    <recommendedName>
        <fullName evidence="6">SET domain-containing protein</fullName>
    </recommendedName>
</protein>
<name>A0A409WRL9_9AGAR</name>
<evidence type="ECO:0000256" key="1">
    <source>
        <dbReference type="ARBA" id="ARBA00022603"/>
    </source>
</evidence>
<keyword evidence="3" id="KW-0949">S-adenosyl-L-methionine</keyword>
<dbReference type="STRING" id="181874.A0A409WRL9"/>
<accession>A0A409WRL9</accession>
<dbReference type="InParanoid" id="A0A409WRL9"/>
<dbReference type="GO" id="GO:0032259">
    <property type="term" value="P:methylation"/>
    <property type="evidence" value="ECO:0007669"/>
    <property type="project" value="UniProtKB-KW"/>
</dbReference>
<dbReference type="Gene3D" id="3.90.1410.10">
    <property type="entry name" value="set domain protein methyltransferase, domain 1"/>
    <property type="match status" value="1"/>
</dbReference>
<evidence type="ECO:0000256" key="3">
    <source>
        <dbReference type="ARBA" id="ARBA00022691"/>
    </source>
</evidence>
<keyword evidence="1" id="KW-0489">Methyltransferase</keyword>
<comment type="caution">
    <text evidence="4">The sequence shown here is derived from an EMBL/GenBank/DDBJ whole genome shotgun (WGS) entry which is preliminary data.</text>
</comment>
<organism evidence="4 5">
    <name type="scientific">Panaeolus cyanescens</name>
    <dbReference type="NCBI Taxonomy" id="181874"/>
    <lineage>
        <taxon>Eukaryota</taxon>
        <taxon>Fungi</taxon>
        <taxon>Dikarya</taxon>
        <taxon>Basidiomycota</taxon>
        <taxon>Agaricomycotina</taxon>
        <taxon>Agaricomycetes</taxon>
        <taxon>Agaricomycetidae</taxon>
        <taxon>Agaricales</taxon>
        <taxon>Agaricineae</taxon>
        <taxon>Galeropsidaceae</taxon>
        <taxon>Panaeolus</taxon>
    </lineage>
</organism>
<dbReference type="PANTHER" id="PTHR13271">
    <property type="entry name" value="UNCHARACTERIZED PUTATIVE METHYLTRANSFERASE"/>
    <property type="match status" value="1"/>
</dbReference>
<reference evidence="4 5" key="1">
    <citation type="journal article" date="2018" name="Evol. Lett.">
        <title>Horizontal gene cluster transfer increased hallucinogenic mushroom diversity.</title>
        <authorList>
            <person name="Reynolds H.T."/>
            <person name="Vijayakumar V."/>
            <person name="Gluck-Thaler E."/>
            <person name="Korotkin H.B."/>
            <person name="Matheny P.B."/>
            <person name="Slot J.C."/>
        </authorList>
    </citation>
    <scope>NUCLEOTIDE SEQUENCE [LARGE SCALE GENOMIC DNA]</scope>
    <source>
        <strain evidence="4 5">2629</strain>
    </source>
</reference>
<dbReference type="PANTHER" id="PTHR13271:SF47">
    <property type="entry name" value="ACTIN-HISTIDINE N-METHYLTRANSFERASE"/>
    <property type="match status" value="1"/>
</dbReference>
<keyword evidence="5" id="KW-1185">Reference proteome</keyword>
<proteinExistence type="predicted"/>
<evidence type="ECO:0008006" key="6">
    <source>
        <dbReference type="Google" id="ProtNLM"/>
    </source>
</evidence>
<dbReference type="GO" id="GO:0016279">
    <property type="term" value="F:protein-lysine N-methyltransferase activity"/>
    <property type="evidence" value="ECO:0007669"/>
    <property type="project" value="TreeGrafter"/>
</dbReference>
<keyword evidence="2" id="KW-0808">Transferase</keyword>
<dbReference type="EMBL" id="NHTK01005306">
    <property type="protein sequence ID" value="PPQ81158.1"/>
    <property type="molecule type" value="Genomic_DNA"/>
</dbReference>
<gene>
    <name evidence="4" type="ORF">CVT24_007942</name>
</gene>
<dbReference type="SUPFAM" id="SSF82199">
    <property type="entry name" value="SET domain"/>
    <property type="match status" value="1"/>
</dbReference>
<evidence type="ECO:0000313" key="4">
    <source>
        <dbReference type="EMBL" id="PPQ81158.1"/>
    </source>
</evidence>
<sequence>MLFKLFNTRFLGAGYGLFASQDIEPSYPLFTIPAKALLNSLTLEPLYPQSQNLSCTQIITLHLSLNRPVNHVSADVHFGPYISVLPENFDAHPFTWIWKAKHHSKPGNDLELGLLKSLPPRITQKLEQMCTTCGKDKAAIEEYMVLFYCLLFELRQPLDISAELSSRAKNIHAQLLLRRLLMGLVKWYIFEHIAWLNQLERILSNFANHALEVPTVYPQPTRGEIWNTGPSTKRKYGEDFTLLAPSTQATKPQDELYLKYGSHSNSTLFTEYGFVLARTDSEIEVVDLVEDLFEKRGAVGTWMKEVLTGEGYWGDWTLHLSPEPAHPSYRLITALRLYHCVPVEFVAECDDLERFIQEWRNVIYGVAMAVSDENERLWKITLGQICQTMILNSQKGADHIRLLREEGAMSLPAGVLFCIETLWEEENEVGKAVIKSLDNNVEF</sequence>